<feature type="signal peptide" evidence="1">
    <location>
        <begin position="1"/>
        <end position="24"/>
    </location>
</feature>
<sequence>MNTPSRVALVGLALSAWVAPPAMGQEWSMDSNSTWCVETKWNPHTVCEVRETVLPTRELLEIDGGLNGGIAVQSWDRNEIQILAKVTVQGERREWAEEALSGIGIDLGDVIEAKISRDIAAQDVAVSYRIKVPRNTNLELRTHNGGIAIRDIVGELDFTAWNGGVELVGCGGSVNGVTKNGGLHVELVGTTWEGEGLSVETTNGGIELYIPEDYSAKLITGTVNGGLRVDYPLDERLDRSKQVRTTLGDGGPLVRVVTRNGGVEVSEL</sequence>
<comment type="caution">
    <text evidence="3">The sequence shown here is derived from an EMBL/GenBank/DDBJ whole genome shotgun (WGS) entry which is preliminary data.</text>
</comment>
<dbReference type="Proteomes" id="UP000697710">
    <property type="component" value="Unassembled WGS sequence"/>
</dbReference>
<dbReference type="Pfam" id="PF13349">
    <property type="entry name" value="DUF4097"/>
    <property type="match status" value="1"/>
</dbReference>
<dbReference type="AlphaFoldDB" id="A0A956M2I8"/>
<organism evidence="3 4">
    <name type="scientific">Eiseniibacteriota bacterium</name>
    <dbReference type="NCBI Taxonomy" id="2212470"/>
    <lineage>
        <taxon>Bacteria</taxon>
        <taxon>Candidatus Eiseniibacteriota</taxon>
    </lineage>
</organism>
<keyword evidence="1" id="KW-0732">Signal</keyword>
<proteinExistence type="predicted"/>
<evidence type="ECO:0000259" key="2">
    <source>
        <dbReference type="Pfam" id="PF13349"/>
    </source>
</evidence>
<dbReference type="InterPro" id="IPR025164">
    <property type="entry name" value="Toastrack_DUF4097"/>
</dbReference>
<reference evidence="3" key="1">
    <citation type="submission" date="2020-04" db="EMBL/GenBank/DDBJ databases">
        <authorList>
            <person name="Zhang T."/>
        </authorList>
    </citation>
    <scope>NUCLEOTIDE SEQUENCE</scope>
    <source>
        <strain evidence="3">HKST-UBA01</strain>
    </source>
</reference>
<feature type="chain" id="PRO_5037591480" description="DUF4097 domain-containing protein" evidence="1">
    <location>
        <begin position="25"/>
        <end position="268"/>
    </location>
</feature>
<gene>
    <name evidence="3" type="ORF">KC729_20065</name>
</gene>
<accession>A0A956M2I8</accession>
<evidence type="ECO:0000313" key="4">
    <source>
        <dbReference type="Proteomes" id="UP000697710"/>
    </source>
</evidence>
<evidence type="ECO:0000313" key="3">
    <source>
        <dbReference type="EMBL" id="MCA9729991.1"/>
    </source>
</evidence>
<feature type="domain" description="DUF4097" evidence="2">
    <location>
        <begin position="108"/>
        <end position="265"/>
    </location>
</feature>
<protein>
    <recommendedName>
        <fullName evidence="2">DUF4097 domain-containing protein</fullName>
    </recommendedName>
</protein>
<reference evidence="3" key="2">
    <citation type="journal article" date="2021" name="Microbiome">
        <title>Successional dynamics and alternative stable states in a saline activated sludge microbial community over 9 years.</title>
        <authorList>
            <person name="Wang Y."/>
            <person name="Ye J."/>
            <person name="Ju F."/>
            <person name="Liu L."/>
            <person name="Boyd J.A."/>
            <person name="Deng Y."/>
            <person name="Parks D.H."/>
            <person name="Jiang X."/>
            <person name="Yin X."/>
            <person name="Woodcroft B.J."/>
            <person name="Tyson G.W."/>
            <person name="Hugenholtz P."/>
            <person name="Polz M.F."/>
            <person name="Zhang T."/>
        </authorList>
    </citation>
    <scope>NUCLEOTIDE SEQUENCE</scope>
    <source>
        <strain evidence="3">HKST-UBA01</strain>
    </source>
</reference>
<dbReference type="EMBL" id="JAGQHR010000932">
    <property type="protein sequence ID" value="MCA9729991.1"/>
    <property type="molecule type" value="Genomic_DNA"/>
</dbReference>
<evidence type="ECO:0000256" key="1">
    <source>
        <dbReference type="SAM" id="SignalP"/>
    </source>
</evidence>
<name>A0A956M2I8_UNCEI</name>